<dbReference type="SUPFAM" id="SSF51306">
    <property type="entry name" value="LexA/Signal peptidase"/>
    <property type="match status" value="2"/>
</dbReference>
<dbReference type="RefSeq" id="WP_341683485.1">
    <property type="nucleotide sequence ID" value="NZ_JBBYHT010000005.1"/>
</dbReference>
<keyword evidence="6" id="KW-1133">Transmembrane helix</keyword>
<reference evidence="8 9" key="1">
    <citation type="submission" date="2024-04" db="EMBL/GenBank/DDBJ databases">
        <title>Flavobacterium sp. DGU41 16S ribosomal RNA gene Genome sequencing and assembly.</title>
        <authorList>
            <person name="Park S."/>
        </authorList>
    </citation>
    <scope>NUCLEOTIDE SEQUENCE [LARGE SCALE GENOMIC DNA]</scope>
    <source>
        <strain evidence="8 9">DGU41</strain>
    </source>
</reference>
<comment type="caution">
    <text evidence="8">The sequence shown here is derived from an EMBL/GenBank/DDBJ whole genome shotgun (WGS) entry which is preliminary data.</text>
</comment>
<sequence>MEISGWLIFILLVQVIHGIGTWKLYVKAGRKAWEAFIPVYNGIVLMQIINRPKWWILLLFIPVINLFLFPIIWIETLRTFGKKSTVDMVLGVVTLGFYIAYVNYTQETTYHANRDLTAPNKTMDTLGSLSFAIVVATLVHTYFIQPYTIPTSSLEKSLLVGDFLFVSKFHYGARTPMTPIAAPMVHDTLPIVKVKSYTAKPSLPYFRFPALQKIERNDIVVFNWPADTLFHMYKAADKRYDKPIDKKTNYVKRCTAIPGDNFEIRDGIIFINGKESILPERAKPQYFYLIKSKDASIDNLKEFYQISEGYPLFEIKNEIWDKPELKNELISQYAFEEISRDTLTTAITGQIDQEIYNKLGLMISPNYFYGNLTFEKFEKLKSDSRISFVKRQISKEAEDGIFTDILDGKPSSKNSWNKDNMGPIYIPEAGKIVALNKENLPLYKKVIGEYEGNDLKVNGDEIRINGQVATSYTFKQDYYWMMGDNRHNSLDSRYWGFVPADHIVGKPIFIWMSIDGINDGLKNWSIRWDRLFTTVSGDGQPKSYFQYFLIALAAYFAFDYFRKKKKKKEENNV</sequence>
<comment type="subcellular location">
    <subcellularLocation>
        <location evidence="6">Membrane</location>
        <topology evidence="6">Single-pass type II membrane protein</topology>
    </subcellularLocation>
</comment>
<feature type="transmembrane region" description="Helical" evidence="6">
    <location>
        <begin position="544"/>
        <end position="561"/>
    </location>
</feature>
<dbReference type="InterPro" id="IPR019533">
    <property type="entry name" value="Peptidase_S26"/>
</dbReference>
<accession>A0ABU9IA48</accession>
<comment type="catalytic activity">
    <reaction evidence="1 6">
        <text>Cleavage of hydrophobic, N-terminal signal or leader sequences from secreted and periplasmic proteins.</text>
        <dbReference type="EC" id="3.4.21.89"/>
    </reaction>
</comment>
<keyword evidence="6" id="KW-0645">Protease</keyword>
<dbReference type="PRINTS" id="PR00727">
    <property type="entry name" value="LEADERPTASE"/>
</dbReference>
<dbReference type="CDD" id="cd06530">
    <property type="entry name" value="S26_SPase_I"/>
    <property type="match status" value="2"/>
</dbReference>
<feature type="transmembrane region" description="Helical" evidence="6">
    <location>
        <begin position="54"/>
        <end position="74"/>
    </location>
</feature>
<dbReference type="InterPro" id="IPR036286">
    <property type="entry name" value="LexA/Signal_pep-like_sf"/>
</dbReference>
<dbReference type="Pfam" id="PF18936">
    <property type="entry name" value="DUF5684"/>
    <property type="match status" value="1"/>
</dbReference>
<evidence type="ECO:0000256" key="1">
    <source>
        <dbReference type="ARBA" id="ARBA00000677"/>
    </source>
</evidence>
<evidence type="ECO:0000256" key="2">
    <source>
        <dbReference type="ARBA" id="ARBA00009370"/>
    </source>
</evidence>
<evidence type="ECO:0000256" key="3">
    <source>
        <dbReference type="ARBA" id="ARBA00013208"/>
    </source>
</evidence>
<protein>
    <recommendedName>
        <fullName evidence="4 6">Signal peptidase I</fullName>
        <ecNumber evidence="3 6">3.4.21.89</ecNumber>
    </recommendedName>
</protein>
<comment type="caution">
    <text evidence="6">Lacks conserved residue(s) required for the propagation of feature annotation.</text>
</comment>
<dbReference type="InterPro" id="IPR019758">
    <property type="entry name" value="Pept_S26A_signal_pept_1_CS"/>
</dbReference>
<gene>
    <name evidence="8" type="primary">lepB</name>
    <name evidence="8" type="ORF">AAEO58_11310</name>
</gene>
<dbReference type="Pfam" id="PF10502">
    <property type="entry name" value="Peptidase_S26"/>
    <property type="match status" value="2"/>
</dbReference>
<dbReference type="PANTHER" id="PTHR43390">
    <property type="entry name" value="SIGNAL PEPTIDASE I"/>
    <property type="match status" value="1"/>
</dbReference>
<feature type="domain" description="Peptidase S26" evidence="7">
    <location>
        <begin position="475"/>
        <end position="512"/>
    </location>
</feature>
<dbReference type="GO" id="GO:0009003">
    <property type="term" value="F:signal peptidase activity"/>
    <property type="evidence" value="ECO:0007669"/>
    <property type="project" value="UniProtKB-EC"/>
</dbReference>
<feature type="transmembrane region" description="Helical" evidence="6">
    <location>
        <begin position="6"/>
        <end position="26"/>
    </location>
</feature>
<name>A0ABU9IA48_9FLAO</name>
<evidence type="ECO:0000256" key="5">
    <source>
        <dbReference type="ARBA" id="ARBA00022801"/>
    </source>
</evidence>
<evidence type="ECO:0000256" key="4">
    <source>
        <dbReference type="ARBA" id="ARBA00019232"/>
    </source>
</evidence>
<dbReference type="Gene3D" id="2.10.109.10">
    <property type="entry name" value="Umud Fragment, subunit A"/>
    <property type="match status" value="2"/>
</dbReference>
<comment type="similarity">
    <text evidence="2 6">Belongs to the peptidase S26 family.</text>
</comment>
<feature type="transmembrane region" description="Helical" evidence="6">
    <location>
        <begin position="125"/>
        <end position="144"/>
    </location>
</feature>
<dbReference type="EMBL" id="JBBYHT010000005">
    <property type="protein sequence ID" value="MEL1248632.1"/>
    <property type="molecule type" value="Genomic_DNA"/>
</dbReference>
<dbReference type="Proteomes" id="UP001393056">
    <property type="component" value="Unassembled WGS sequence"/>
</dbReference>
<keyword evidence="6" id="KW-0472">Membrane</keyword>
<dbReference type="InterPro" id="IPR043739">
    <property type="entry name" value="DUF5684"/>
</dbReference>
<keyword evidence="9" id="KW-1185">Reference proteome</keyword>
<feature type="transmembrane region" description="Helical" evidence="6">
    <location>
        <begin position="86"/>
        <end position="104"/>
    </location>
</feature>
<evidence type="ECO:0000259" key="7">
    <source>
        <dbReference type="Pfam" id="PF10502"/>
    </source>
</evidence>
<organism evidence="8 9">
    <name type="scientific">Flavobacterium helocola</name>
    <dbReference type="NCBI Taxonomy" id="3139139"/>
    <lineage>
        <taxon>Bacteria</taxon>
        <taxon>Pseudomonadati</taxon>
        <taxon>Bacteroidota</taxon>
        <taxon>Flavobacteriia</taxon>
        <taxon>Flavobacteriales</taxon>
        <taxon>Flavobacteriaceae</taxon>
        <taxon>Flavobacterium</taxon>
    </lineage>
</organism>
<dbReference type="PROSITE" id="PS00761">
    <property type="entry name" value="SPASE_I_3"/>
    <property type="match status" value="1"/>
</dbReference>
<dbReference type="PANTHER" id="PTHR43390:SF1">
    <property type="entry name" value="CHLOROPLAST PROCESSING PEPTIDASE"/>
    <property type="match status" value="1"/>
</dbReference>
<proteinExistence type="inferred from homology"/>
<feature type="domain" description="Peptidase S26" evidence="7">
    <location>
        <begin position="126"/>
        <end position="282"/>
    </location>
</feature>
<evidence type="ECO:0000313" key="9">
    <source>
        <dbReference type="Proteomes" id="UP001393056"/>
    </source>
</evidence>
<dbReference type="EC" id="3.4.21.89" evidence="3 6"/>
<evidence type="ECO:0000313" key="8">
    <source>
        <dbReference type="EMBL" id="MEL1248632.1"/>
    </source>
</evidence>
<keyword evidence="5 6" id="KW-0378">Hydrolase</keyword>
<dbReference type="InterPro" id="IPR000223">
    <property type="entry name" value="Pept_S26A_signal_pept_1"/>
</dbReference>
<keyword evidence="6" id="KW-0812">Transmembrane</keyword>
<evidence type="ECO:0000256" key="6">
    <source>
        <dbReference type="RuleBase" id="RU362042"/>
    </source>
</evidence>
<dbReference type="NCBIfam" id="TIGR02227">
    <property type="entry name" value="sigpep_I_bact"/>
    <property type="match status" value="2"/>
</dbReference>